<dbReference type="PANTHER" id="PTHR30055:SF226">
    <property type="entry name" value="HTH-TYPE TRANSCRIPTIONAL REGULATOR PKSA"/>
    <property type="match status" value="1"/>
</dbReference>
<dbReference type="SUPFAM" id="SSF46689">
    <property type="entry name" value="Homeodomain-like"/>
    <property type="match status" value="1"/>
</dbReference>
<evidence type="ECO:0000256" key="1">
    <source>
        <dbReference type="ARBA" id="ARBA00023125"/>
    </source>
</evidence>
<dbReference type="Gene3D" id="1.10.357.10">
    <property type="entry name" value="Tetracycline Repressor, domain 2"/>
    <property type="match status" value="1"/>
</dbReference>
<proteinExistence type="predicted"/>
<dbReference type="PANTHER" id="PTHR30055">
    <property type="entry name" value="HTH-TYPE TRANSCRIPTIONAL REGULATOR RUTR"/>
    <property type="match status" value="1"/>
</dbReference>
<organism evidence="4 5">
    <name type="scientific">Nocardia tenerifensis</name>
    <dbReference type="NCBI Taxonomy" id="228006"/>
    <lineage>
        <taxon>Bacteria</taxon>
        <taxon>Bacillati</taxon>
        <taxon>Actinomycetota</taxon>
        <taxon>Actinomycetes</taxon>
        <taxon>Mycobacteriales</taxon>
        <taxon>Nocardiaceae</taxon>
        <taxon>Nocardia</taxon>
    </lineage>
</organism>
<dbReference type="AlphaFoldDB" id="A0A318K5K8"/>
<dbReference type="InterPro" id="IPR009057">
    <property type="entry name" value="Homeodomain-like_sf"/>
</dbReference>
<reference evidence="4 5" key="1">
    <citation type="submission" date="2018-05" db="EMBL/GenBank/DDBJ databases">
        <title>Genomic Encyclopedia of Type Strains, Phase IV (KMG-IV): sequencing the most valuable type-strain genomes for metagenomic binning, comparative biology and taxonomic classification.</title>
        <authorList>
            <person name="Goeker M."/>
        </authorList>
    </citation>
    <scope>NUCLEOTIDE SEQUENCE [LARGE SCALE GENOMIC DNA]</scope>
    <source>
        <strain evidence="4 5">DSM 44704</strain>
    </source>
</reference>
<dbReference type="GO" id="GO:0003700">
    <property type="term" value="F:DNA-binding transcription factor activity"/>
    <property type="evidence" value="ECO:0007669"/>
    <property type="project" value="TreeGrafter"/>
</dbReference>
<keyword evidence="1 2" id="KW-0238">DNA-binding</keyword>
<dbReference type="InterPro" id="IPR001647">
    <property type="entry name" value="HTH_TetR"/>
</dbReference>
<dbReference type="InterPro" id="IPR050109">
    <property type="entry name" value="HTH-type_TetR-like_transc_reg"/>
</dbReference>
<dbReference type="GO" id="GO:0000976">
    <property type="term" value="F:transcription cis-regulatory region binding"/>
    <property type="evidence" value="ECO:0007669"/>
    <property type="project" value="TreeGrafter"/>
</dbReference>
<feature type="domain" description="HTH tetR-type" evidence="3">
    <location>
        <begin position="31"/>
        <end position="91"/>
    </location>
</feature>
<evidence type="ECO:0000313" key="4">
    <source>
        <dbReference type="EMBL" id="PXX58368.1"/>
    </source>
</evidence>
<protein>
    <submittedName>
        <fullName evidence="4">TetR family transcriptional regulator</fullName>
    </submittedName>
</protein>
<keyword evidence="5" id="KW-1185">Reference proteome</keyword>
<evidence type="ECO:0000313" key="5">
    <source>
        <dbReference type="Proteomes" id="UP000247569"/>
    </source>
</evidence>
<sequence length="238" mass="25637">MGDNAEMTNGDEKQRRPVRRYGGVGAADRVAARRGKLLDAGLELFGTRGYPATGVKDLCRAAGLTDRYFYESFGGTKELFAAVFDGVIDELFAAVVVAVDAAPAEGARKLRAGIGTYLTALAEDPRKLRIVFVEPTGAGAEHRMREALWRFAQLVAATATDARPEARPPAELVDIYALSVVGMLERVLVEKQGGRVTVPMDELVDYCTAFAGASLGALYTGRIIKQSGRHEVRSRATD</sequence>
<gene>
    <name evidence="4" type="ORF">DFR70_11450</name>
</gene>
<dbReference type="Proteomes" id="UP000247569">
    <property type="component" value="Unassembled WGS sequence"/>
</dbReference>
<evidence type="ECO:0000259" key="3">
    <source>
        <dbReference type="PROSITE" id="PS50977"/>
    </source>
</evidence>
<dbReference type="InterPro" id="IPR036271">
    <property type="entry name" value="Tet_transcr_reg_TetR-rel_C_sf"/>
</dbReference>
<dbReference type="SUPFAM" id="SSF48498">
    <property type="entry name" value="Tetracyclin repressor-like, C-terminal domain"/>
    <property type="match status" value="1"/>
</dbReference>
<feature type="DNA-binding region" description="H-T-H motif" evidence="2">
    <location>
        <begin position="54"/>
        <end position="73"/>
    </location>
</feature>
<dbReference type="Pfam" id="PF00440">
    <property type="entry name" value="TetR_N"/>
    <property type="match status" value="1"/>
</dbReference>
<evidence type="ECO:0000256" key="2">
    <source>
        <dbReference type="PROSITE-ProRule" id="PRU00335"/>
    </source>
</evidence>
<dbReference type="PROSITE" id="PS50977">
    <property type="entry name" value="HTH_TETR_2"/>
    <property type="match status" value="1"/>
</dbReference>
<accession>A0A318K5K8</accession>
<name>A0A318K5K8_9NOCA</name>
<dbReference type="EMBL" id="QJKF01000014">
    <property type="protein sequence ID" value="PXX58368.1"/>
    <property type="molecule type" value="Genomic_DNA"/>
</dbReference>
<comment type="caution">
    <text evidence="4">The sequence shown here is derived from an EMBL/GenBank/DDBJ whole genome shotgun (WGS) entry which is preliminary data.</text>
</comment>